<keyword evidence="5" id="KW-1185">Reference proteome</keyword>
<comment type="caution">
    <text evidence="4">The sequence shown here is derived from an EMBL/GenBank/DDBJ whole genome shotgun (WGS) entry which is preliminary data.</text>
</comment>
<dbReference type="InterPro" id="IPR000845">
    <property type="entry name" value="Nucleoside_phosphorylase_d"/>
</dbReference>
<dbReference type="Pfam" id="PF01048">
    <property type="entry name" value="PNP_UDP_1"/>
    <property type="match status" value="1"/>
</dbReference>
<dbReference type="InterPro" id="IPR019963">
    <property type="entry name" value="FL_hydrolase_MqnB"/>
</dbReference>
<dbReference type="Proteomes" id="UP001597440">
    <property type="component" value="Unassembled WGS sequence"/>
</dbReference>
<comment type="pathway">
    <text evidence="1">Quinol/quinone metabolism; menaquinone biosynthesis.</text>
</comment>
<dbReference type="GO" id="GO:0016798">
    <property type="term" value="F:hydrolase activity, acting on glycosyl bonds"/>
    <property type="evidence" value="ECO:0007669"/>
    <property type="project" value="UniProtKB-KW"/>
</dbReference>
<evidence type="ECO:0000259" key="3">
    <source>
        <dbReference type="Pfam" id="PF01048"/>
    </source>
</evidence>
<organism evidence="4 5">
    <name type="scientific">Sphingobacterium tabacisoli</name>
    <dbReference type="NCBI Taxonomy" id="2044855"/>
    <lineage>
        <taxon>Bacteria</taxon>
        <taxon>Pseudomonadati</taxon>
        <taxon>Bacteroidota</taxon>
        <taxon>Sphingobacteriia</taxon>
        <taxon>Sphingobacteriales</taxon>
        <taxon>Sphingobacteriaceae</taxon>
        <taxon>Sphingobacterium</taxon>
    </lineage>
</organism>
<keyword evidence="1" id="KW-0474">Menaquinone biosynthesis</keyword>
<evidence type="ECO:0000256" key="2">
    <source>
        <dbReference type="NCBIfam" id="TIGR03664"/>
    </source>
</evidence>
<dbReference type="InterPro" id="IPR035994">
    <property type="entry name" value="Nucleoside_phosphorylase_sf"/>
</dbReference>
<dbReference type="SUPFAM" id="SSF53167">
    <property type="entry name" value="Purine and uridine phosphorylases"/>
    <property type="match status" value="1"/>
</dbReference>
<dbReference type="PANTHER" id="PTHR46832:SF2">
    <property type="entry name" value="FUTALOSINE HYDROLASE"/>
    <property type="match status" value="1"/>
</dbReference>
<name>A0ABW5KYL8_9SPHI</name>
<dbReference type="NCBIfam" id="TIGR03664">
    <property type="entry name" value="fut_nucase"/>
    <property type="match status" value="1"/>
</dbReference>
<gene>
    <name evidence="1 4" type="primary">mqnB</name>
    <name evidence="4" type="ORF">ACFSQW_06470</name>
</gene>
<keyword evidence="1 4" id="KW-0378">Hydrolase</keyword>
<evidence type="ECO:0000256" key="1">
    <source>
        <dbReference type="HAMAP-Rule" id="MF_00991"/>
    </source>
</evidence>
<reference evidence="5" key="1">
    <citation type="journal article" date="2019" name="Int. J. Syst. Evol. Microbiol.">
        <title>The Global Catalogue of Microorganisms (GCM) 10K type strain sequencing project: providing services to taxonomists for standard genome sequencing and annotation.</title>
        <authorList>
            <consortium name="The Broad Institute Genomics Platform"/>
            <consortium name="The Broad Institute Genome Sequencing Center for Infectious Disease"/>
            <person name="Wu L."/>
            <person name="Ma J."/>
        </authorList>
    </citation>
    <scope>NUCLEOTIDE SEQUENCE [LARGE SCALE GENOMIC DNA]</scope>
    <source>
        <strain evidence="5">KCTC 52298</strain>
    </source>
</reference>
<evidence type="ECO:0000313" key="4">
    <source>
        <dbReference type="EMBL" id="MFD2554024.1"/>
    </source>
</evidence>
<keyword evidence="4" id="KW-0326">Glycosidase</keyword>
<accession>A0ABW5KYL8</accession>
<feature type="domain" description="Nucleoside phosphorylase" evidence="3">
    <location>
        <begin position="27"/>
        <end position="182"/>
    </location>
</feature>
<dbReference type="Gene3D" id="3.40.50.1580">
    <property type="entry name" value="Nucleoside phosphorylase domain"/>
    <property type="match status" value="1"/>
</dbReference>
<sequence length="205" mass="22401">MRPLIVAATDAEIAPSIDFLKRLQIPYLTTGVGMTATAYQLGKSITQIRPDYILNVGIGGALYKDIPLGTVIQITKDSFSELGAEDGELFLPIEELGFGKSVFTPSFPSLASPPQLALHTGITVNTVHGNEQSILLLKARLSSATIETMEGAAVFFVSEAENIPCLQIRAISNYVEKRNRQAWEIPLAIKNLNVWLQEFILKNSL</sequence>
<comment type="similarity">
    <text evidence="1">Belongs to the PNP/UDP phosphorylase family. Futalosine hydrolase subfamily.</text>
</comment>
<dbReference type="EMBL" id="JBHULD010000007">
    <property type="protein sequence ID" value="MFD2554024.1"/>
    <property type="molecule type" value="Genomic_DNA"/>
</dbReference>
<dbReference type="PANTHER" id="PTHR46832">
    <property type="entry name" value="5'-METHYLTHIOADENOSINE/S-ADENOSYLHOMOCYSTEINE NUCLEOSIDASE"/>
    <property type="match status" value="1"/>
</dbReference>
<dbReference type="RefSeq" id="WP_210355758.1">
    <property type="nucleotide sequence ID" value="NZ_JAEQMU010000005.1"/>
</dbReference>
<evidence type="ECO:0000313" key="5">
    <source>
        <dbReference type="Proteomes" id="UP001597440"/>
    </source>
</evidence>
<comment type="catalytic activity">
    <reaction evidence="1">
        <text>futalosine + H2O = dehypoxanthine futalosine + hypoxanthine</text>
        <dbReference type="Rhea" id="RHEA:25904"/>
        <dbReference type="ChEBI" id="CHEBI:15377"/>
        <dbReference type="ChEBI" id="CHEBI:17368"/>
        <dbReference type="ChEBI" id="CHEBI:58863"/>
        <dbReference type="ChEBI" id="CHEBI:58864"/>
        <dbReference type="EC" id="3.2.2.26"/>
    </reaction>
</comment>
<protein>
    <recommendedName>
        <fullName evidence="1 2">Futalosine hydrolase</fullName>
        <shortName evidence="1">FL hydrolase</shortName>
        <ecNumber evidence="1 2">3.2.2.26</ecNumber>
    </recommendedName>
    <alternativeName>
        <fullName evidence="1">Futalosine nucleosidase</fullName>
    </alternativeName>
    <alternativeName>
        <fullName evidence="1">Menaquinone biosynthetic enzyme MqnB</fullName>
    </alternativeName>
</protein>
<proteinExistence type="inferred from homology"/>
<dbReference type="HAMAP" id="MF_00991">
    <property type="entry name" value="MqnB"/>
    <property type="match status" value="1"/>
</dbReference>
<comment type="function">
    <text evidence="1">Catalyzes the hydrolysis of futalosine (FL) to dehypoxanthine futalosine (DHFL) and hypoxanthine, a step in the biosynthesis of menaquinone (MK, vitamin K2).</text>
</comment>
<dbReference type="EC" id="3.2.2.26" evidence="1 2"/>